<dbReference type="AlphaFoldDB" id="A0A371JLF1"/>
<sequence length="81" mass="9525">MNVTMEYILSANKEAMDLFNSSEQALLDSSSFDFMVYRFTGKSEVLKDLEEWDFNVPISKSSYMLLYSNLCRKLRDNFNNQ</sequence>
<evidence type="ECO:0000313" key="2">
    <source>
        <dbReference type="Proteomes" id="UP000261828"/>
    </source>
</evidence>
<organism evidence="1 2">
    <name type="scientific">Flagellimonas nanhaiensis</name>
    <dbReference type="NCBI Taxonomy" id="2292706"/>
    <lineage>
        <taxon>Bacteria</taxon>
        <taxon>Pseudomonadati</taxon>
        <taxon>Bacteroidota</taxon>
        <taxon>Flavobacteriia</taxon>
        <taxon>Flavobacteriales</taxon>
        <taxon>Flavobacteriaceae</taxon>
        <taxon>Flagellimonas</taxon>
    </lineage>
</organism>
<comment type="caution">
    <text evidence="1">The sequence shown here is derived from an EMBL/GenBank/DDBJ whole genome shotgun (WGS) entry which is preliminary data.</text>
</comment>
<reference evidence="1 2" key="1">
    <citation type="submission" date="2018-08" db="EMBL/GenBank/DDBJ databases">
        <title>Muricauda nanhaiensis sp. nov., isolated from seawater of the South China Sea.</title>
        <authorList>
            <person name="Dang Y."/>
        </authorList>
    </citation>
    <scope>NUCLEOTIDE SEQUENCE [LARGE SCALE GENOMIC DNA]</scope>
    <source>
        <strain evidence="1 2">SM1704</strain>
    </source>
</reference>
<protein>
    <submittedName>
        <fullName evidence="1">Uncharacterized protein</fullName>
    </submittedName>
</protein>
<evidence type="ECO:0000313" key="1">
    <source>
        <dbReference type="EMBL" id="RDY57839.1"/>
    </source>
</evidence>
<dbReference type="Proteomes" id="UP000261828">
    <property type="component" value="Unassembled WGS sequence"/>
</dbReference>
<keyword evidence="2" id="KW-1185">Reference proteome</keyword>
<accession>A0A371JLF1</accession>
<gene>
    <name evidence="1" type="ORF">DX873_16930</name>
</gene>
<name>A0A371JLF1_9FLAO</name>
<dbReference type="EMBL" id="QTJX01000006">
    <property type="protein sequence ID" value="RDY57839.1"/>
    <property type="molecule type" value="Genomic_DNA"/>
</dbReference>
<proteinExistence type="predicted"/>